<dbReference type="PROSITE" id="PS51192">
    <property type="entry name" value="HELICASE_ATP_BIND_1"/>
    <property type="match status" value="1"/>
</dbReference>
<dbReference type="OrthoDB" id="196131at2759"/>
<sequence>MKGTPVIGYAYVRDFGFSINSPMLLSVRVRTVFLSEKAVSLYSSQVAPLTVYVGSGSDDFLGLNLLVSLDHNKSVEGIKSTGGVWIFKTTIDNNVSSNSASGPKAGSSGGHKFKLTLEGKELDYNTDRDVHYCIRGYNKRDGITSFSDSKLGFENKLLEDVEKAGLKKPTPIQRHGMPQLVAGLDVMCLSHTGSGKTAAYLLPIINNIARENDTSASSRSKPSSWSGKVAPTIPKALILTPTHELAMQICKDANLFGSGLPVESFAVFGGQNMSYELKKLKEGKANILVATPGKLLHLLSEFHVVSVAEVKYFVVDEADDMFDRGFFPEIRTIIDQFLPPKEERVNALLSATFPNQIQYFAKKQLRPEFIYVVIGILGGASPDVCQEIVCASRFEKLSKFHKLVEGMVNDDKKILVFCNTIEKILLAWTWSLITSYQQISMIISRGLVVPVGWSCGETLSFYDEDVDADLAKDLVTALKSGNQTVPEFLSTACAGDVNEKEFEMSEEVLYCRMKKLNVKRPLDTFEEEDAW</sequence>
<dbReference type="InterPro" id="IPR014014">
    <property type="entry name" value="RNA_helicase_DEAD_Q_motif"/>
</dbReference>
<evidence type="ECO:0000313" key="9">
    <source>
        <dbReference type="EMBL" id="ODM93770.1"/>
    </source>
</evidence>
<dbReference type="Gene3D" id="3.40.50.300">
    <property type="entry name" value="P-loop containing nucleotide triphosphate hydrolases"/>
    <property type="match status" value="1"/>
</dbReference>
<evidence type="ECO:0000256" key="6">
    <source>
        <dbReference type="PROSITE-ProRule" id="PRU00552"/>
    </source>
</evidence>
<evidence type="ECO:0000313" key="10">
    <source>
        <dbReference type="Proteomes" id="UP000094527"/>
    </source>
</evidence>
<name>A0A1D2ML86_ORCCI</name>
<evidence type="ECO:0000259" key="8">
    <source>
        <dbReference type="PROSITE" id="PS51195"/>
    </source>
</evidence>
<keyword evidence="2" id="KW-0547">Nucleotide-binding</keyword>
<evidence type="ECO:0000256" key="1">
    <source>
        <dbReference type="ARBA" id="ARBA00012552"/>
    </source>
</evidence>
<evidence type="ECO:0000256" key="5">
    <source>
        <dbReference type="ARBA" id="ARBA00022840"/>
    </source>
</evidence>
<evidence type="ECO:0000256" key="2">
    <source>
        <dbReference type="ARBA" id="ARBA00022741"/>
    </source>
</evidence>
<dbReference type="EMBL" id="LJIJ01000918">
    <property type="protein sequence ID" value="ODM93770.1"/>
    <property type="molecule type" value="Genomic_DNA"/>
</dbReference>
<dbReference type="SUPFAM" id="SSF52540">
    <property type="entry name" value="P-loop containing nucleoside triphosphate hydrolases"/>
    <property type="match status" value="1"/>
</dbReference>
<keyword evidence="4 9" id="KW-0347">Helicase</keyword>
<dbReference type="Pfam" id="PF00270">
    <property type="entry name" value="DEAD"/>
    <property type="match status" value="1"/>
</dbReference>
<dbReference type="PANTHER" id="PTHR47958">
    <property type="entry name" value="ATP-DEPENDENT RNA HELICASE DBP3"/>
    <property type="match status" value="1"/>
</dbReference>
<dbReference type="STRING" id="48709.A0A1D2ML86"/>
<dbReference type="EC" id="3.6.4.13" evidence="1"/>
<feature type="domain" description="DEAD-box RNA helicase Q" evidence="8">
    <location>
        <begin position="146"/>
        <end position="174"/>
    </location>
</feature>
<protein>
    <recommendedName>
        <fullName evidence="1">RNA helicase</fullName>
        <ecNumber evidence="1">3.6.4.13</ecNumber>
    </recommendedName>
</protein>
<dbReference type="GO" id="GO:0016787">
    <property type="term" value="F:hydrolase activity"/>
    <property type="evidence" value="ECO:0007669"/>
    <property type="project" value="UniProtKB-KW"/>
</dbReference>
<dbReference type="GO" id="GO:0003676">
    <property type="term" value="F:nucleic acid binding"/>
    <property type="evidence" value="ECO:0007669"/>
    <property type="project" value="InterPro"/>
</dbReference>
<dbReference type="SMART" id="SM00487">
    <property type="entry name" value="DEXDc"/>
    <property type="match status" value="1"/>
</dbReference>
<keyword evidence="3" id="KW-0378">Hydrolase</keyword>
<dbReference type="InterPro" id="IPR014001">
    <property type="entry name" value="Helicase_ATP-bd"/>
</dbReference>
<evidence type="ECO:0000256" key="3">
    <source>
        <dbReference type="ARBA" id="ARBA00022801"/>
    </source>
</evidence>
<dbReference type="Proteomes" id="UP000094527">
    <property type="component" value="Unassembled WGS sequence"/>
</dbReference>
<evidence type="ECO:0000256" key="4">
    <source>
        <dbReference type="ARBA" id="ARBA00022806"/>
    </source>
</evidence>
<proteinExistence type="predicted"/>
<feature type="short sequence motif" description="Q motif" evidence="6">
    <location>
        <begin position="146"/>
        <end position="174"/>
    </location>
</feature>
<dbReference type="GO" id="GO:0005524">
    <property type="term" value="F:ATP binding"/>
    <property type="evidence" value="ECO:0007669"/>
    <property type="project" value="UniProtKB-KW"/>
</dbReference>
<reference evidence="9 10" key="1">
    <citation type="journal article" date="2016" name="Genome Biol. Evol.">
        <title>Gene Family Evolution Reflects Adaptation to Soil Environmental Stressors in the Genome of the Collembolan Orchesella cincta.</title>
        <authorList>
            <person name="Faddeeva-Vakhrusheva A."/>
            <person name="Derks M.F."/>
            <person name="Anvar S.Y."/>
            <person name="Agamennone V."/>
            <person name="Suring W."/>
            <person name="Smit S."/>
            <person name="van Straalen N.M."/>
            <person name="Roelofs D."/>
        </authorList>
    </citation>
    <scope>NUCLEOTIDE SEQUENCE [LARGE SCALE GENOMIC DNA]</scope>
    <source>
        <tissue evidence="9">Mixed pool</tissue>
    </source>
</reference>
<feature type="domain" description="Helicase ATP-binding" evidence="7">
    <location>
        <begin position="177"/>
        <end position="371"/>
    </location>
</feature>
<dbReference type="AlphaFoldDB" id="A0A1D2ML86"/>
<dbReference type="InterPro" id="IPR027417">
    <property type="entry name" value="P-loop_NTPase"/>
</dbReference>
<dbReference type="PROSITE" id="PS51195">
    <property type="entry name" value="Q_MOTIF"/>
    <property type="match status" value="1"/>
</dbReference>
<evidence type="ECO:0000259" key="7">
    <source>
        <dbReference type="PROSITE" id="PS51192"/>
    </source>
</evidence>
<organism evidence="9 10">
    <name type="scientific">Orchesella cincta</name>
    <name type="common">Springtail</name>
    <name type="synonym">Podura cincta</name>
    <dbReference type="NCBI Taxonomy" id="48709"/>
    <lineage>
        <taxon>Eukaryota</taxon>
        <taxon>Metazoa</taxon>
        <taxon>Ecdysozoa</taxon>
        <taxon>Arthropoda</taxon>
        <taxon>Hexapoda</taxon>
        <taxon>Collembola</taxon>
        <taxon>Entomobryomorpha</taxon>
        <taxon>Entomobryoidea</taxon>
        <taxon>Orchesellidae</taxon>
        <taxon>Orchesellinae</taxon>
        <taxon>Orchesella</taxon>
    </lineage>
</organism>
<keyword evidence="10" id="KW-1185">Reference proteome</keyword>
<dbReference type="GO" id="GO:0003724">
    <property type="term" value="F:RNA helicase activity"/>
    <property type="evidence" value="ECO:0007669"/>
    <property type="project" value="UniProtKB-EC"/>
</dbReference>
<keyword evidence="5" id="KW-0067">ATP-binding</keyword>
<accession>A0A1D2ML86</accession>
<comment type="caution">
    <text evidence="9">The sequence shown here is derived from an EMBL/GenBank/DDBJ whole genome shotgun (WGS) entry which is preliminary data.</text>
</comment>
<dbReference type="InterPro" id="IPR011545">
    <property type="entry name" value="DEAD/DEAH_box_helicase_dom"/>
</dbReference>
<gene>
    <name evidence="9" type="ORF">Ocin01_12912</name>
</gene>